<keyword evidence="4 8" id="KW-0227">DNA damage</keyword>
<evidence type="ECO:0000256" key="6">
    <source>
        <dbReference type="ARBA" id="ARBA00023204"/>
    </source>
</evidence>
<evidence type="ECO:0000256" key="7">
    <source>
        <dbReference type="ARBA" id="ARBA00033409"/>
    </source>
</evidence>
<dbReference type="Proteomes" id="UP000250086">
    <property type="component" value="Unassembled WGS sequence"/>
</dbReference>
<dbReference type="InterPro" id="IPR037278">
    <property type="entry name" value="ARFGAP/RecO"/>
</dbReference>
<dbReference type="OrthoDB" id="9804792at2"/>
<evidence type="ECO:0000256" key="4">
    <source>
        <dbReference type="ARBA" id="ARBA00022763"/>
    </source>
</evidence>
<dbReference type="HAMAP" id="MF_00201">
    <property type="entry name" value="RecO"/>
    <property type="match status" value="1"/>
</dbReference>
<dbReference type="InterPro" id="IPR003717">
    <property type="entry name" value="RecO"/>
</dbReference>
<dbReference type="GO" id="GO:0006310">
    <property type="term" value="P:DNA recombination"/>
    <property type="evidence" value="ECO:0007669"/>
    <property type="project" value="UniProtKB-UniRule"/>
</dbReference>
<sequence>MAALSFLDVGYVIHSRIYKENSLLIDFFTLNHGRISAIARSAKSIKNGKKAVLQPFTPLELTLKAGRGDLYYLDDCTAKDKNREIKLPNLFCATYLNELLYYLFKVQEPTPRLFASYIKALDNIRSDRDVTVTLRTFEFTLLEALGYGIDFLDNKGRALDDRLYYMYTHNEGFYECTYNELALQGSLLNTVARHEFYSKESLNLAKQLCSNALKSLLGTKIIKSRIMYQDYLTLAGKQ</sequence>
<keyword evidence="6 8" id="KW-0234">DNA repair</keyword>
<dbReference type="InterPro" id="IPR022572">
    <property type="entry name" value="DNA_rep/recomb_RecO_N"/>
</dbReference>
<gene>
    <name evidence="8 10" type="primary">recO</name>
    <name evidence="10" type="ORF">NCTC13093_00202</name>
</gene>
<accession>A0A2X0WX84</accession>
<dbReference type="Gene3D" id="2.40.50.140">
    <property type="entry name" value="Nucleic acid-binding proteins"/>
    <property type="match status" value="1"/>
</dbReference>
<dbReference type="SUPFAM" id="SSF50249">
    <property type="entry name" value="Nucleic acid-binding proteins"/>
    <property type="match status" value="1"/>
</dbReference>
<dbReference type="PANTHER" id="PTHR33991">
    <property type="entry name" value="DNA REPAIR PROTEIN RECO"/>
    <property type="match status" value="1"/>
</dbReference>
<dbReference type="InterPro" id="IPR012340">
    <property type="entry name" value="NA-bd_OB-fold"/>
</dbReference>
<proteinExistence type="inferred from homology"/>
<dbReference type="Gene3D" id="1.20.1440.120">
    <property type="entry name" value="Recombination protein O, C-terminal domain"/>
    <property type="match status" value="1"/>
</dbReference>
<dbReference type="PANTHER" id="PTHR33991:SF1">
    <property type="entry name" value="DNA REPAIR PROTEIN RECO"/>
    <property type="match status" value="1"/>
</dbReference>
<reference evidence="10 11" key="1">
    <citation type="submission" date="2018-06" db="EMBL/GenBank/DDBJ databases">
        <authorList>
            <consortium name="Pathogen Informatics"/>
            <person name="Doyle S."/>
        </authorList>
    </citation>
    <scope>NUCLEOTIDE SEQUENCE [LARGE SCALE GENOMIC DNA]</scope>
    <source>
        <strain evidence="10 11">NCTC13093</strain>
    </source>
</reference>
<dbReference type="SUPFAM" id="SSF57863">
    <property type="entry name" value="ArfGap/RecO-like zinc finger"/>
    <property type="match status" value="1"/>
</dbReference>
<evidence type="ECO:0000259" key="9">
    <source>
        <dbReference type="Pfam" id="PF11967"/>
    </source>
</evidence>
<dbReference type="AlphaFoldDB" id="A0A2X0WX84"/>
<comment type="similarity">
    <text evidence="2 8">Belongs to the RecO family.</text>
</comment>
<dbReference type="RefSeq" id="WP_113743071.1">
    <property type="nucleotide sequence ID" value="NZ_UAPU01000006.1"/>
</dbReference>
<name>A0A2X0WX84_9GAMM</name>
<dbReference type="GO" id="GO:0043590">
    <property type="term" value="C:bacterial nucleoid"/>
    <property type="evidence" value="ECO:0007669"/>
    <property type="project" value="TreeGrafter"/>
</dbReference>
<dbReference type="EMBL" id="UAPV01000001">
    <property type="protein sequence ID" value="SPT68856.1"/>
    <property type="molecule type" value="Genomic_DNA"/>
</dbReference>
<keyword evidence="5 8" id="KW-0233">DNA recombination</keyword>
<dbReference type="NCBIfam" id="TIGR00613">
    <property type="entry name" value="reco"/>
    <property type="match status" value="1"/>
</dbReference>
<dbReference type="InterPro" id="IPR042242">
    <property type="entry name" value="RecO_C"/>
</dbReference>
<dbReference type="GO" id="GO:0006302">
    <property type="term" value="P:double-strand break repair"/>
    <property type="evidence" value="ECO:0007669"/>
    <property type="project" value="TreeGrafter"/>
</dbReference>
<evidence type="ECO:0000313" key="11">
    <source>
        <dbReference type="Proteomes" id="UP000250086"/>
    </source>
</evidence>
<comment type="function">
    <text evidence="1 8">Involved in DNA repair and RecF pathway recombination.</text>
</comment>
<dbReference type="Pfam" id="PF02565">
    <property type="entry name" value="RecO_C"/>
    <property type="match status" value="1"/>
</dbReference>
<evidence type="ECO:0000256" key="1">
    <source>
        <dbReference type="ARBA" id="ARBA00003065"/>
    </source>
</evidence>
<evidence type="ECO:0000313" key="10">
    <source>
        <dbReference type="EMBL" id="SPT68856.1"/>
    </source>
</evidence>
<keyword evidence="11" id="KW-1185">Reference proteome</keyword>
<feature type="domain" description="DNA replication/recombination mediator RecO N-terminal" evidence="9">
    <location>
        <begin position="8"/>
        <end position="77"/>
    </location>
</feature>
<evidence type="ECO:0000256" key="3">
    <source>
        <dbReference type="ARBA" id="ARBA00021310"/>
    </source>
</evidence>
<organism evidence="10 11">
    <name type="scientific">Anaerobiospirillum thomasii</name>
    <dbReference type="NCBI Taxonomy" id="179995"/>
    <lineage>
        <taxon>Bacteria</taxon>
        <taxon>Pseudomonadati</taxon>
        <taxon>Pseudomonadota</taxon>
        <taxon>Gammaproteobacteria</taxon>
        <taxon>Aeromonadales</taxon>
        <taxon>Succinivibrionaceae</taxon>
        <taxon>Anaerobiospirillum</taxon>
    </lineage>
</organism>
<evidence type="ECO:0000256" key="2">
    <source>
        <dbReference type="ARBA" id="ARBA00007452"/>
    </source>
</evidence>
<protein>
    <recommendedName>
        <fullName evidence="3 8">DNA repair protein RecO</fullName>
    </recommendedName>
    <alternativeName>
        <fullName evidence="7 8">Recombination protein O</fullName>
    </alternativeName>
</protein>
<evidence type="ECO:0000256" key="8">
    <source>
        <dbReference type="HAMAP-Rule" id="MF_00201"/>
    </source>
</evidence>
<dbReference type="Pfam" id="PF11967">
    <property type="entry name" value="RecO_N"/>
    <property type="match status" value="1"/>
</dbReference>
<evidence type="ECO:0000256" key="5">
    <source>
        <dbReference type="ARBA" id="ARBA00023172"/>
    </source>
</evidence>